<accession>A0AAW2VNW7</accession>
<comment type="caution">
    <text evidence="1">The sequence shown here is derived from an EMBL/GenBank/DDBJ whole genome shotgun (WGS) entry which is preliminary data.</text>
</comment>
<proteinExistence type="predicted"/>
<dbReference type="EMBL" id="JACGWJ010000003">
    <property type="protein sequence ID" value="KAL0430445.1"/>
    <property type="molecule type" value="Genomic_DNA"/>
</dbReference>
<evidence type="ECO:0000313" key="1">
    <source>
        <dbReference type="EMBL" id="KAL0430445.1"/>
    </source>
</evidence>
<organism evidence="1">
    <name type="scientific">Sesamum radiatum</name>
    <name type="common">Black benniseed</name>
    <dbReference type="NCBI Taxonomy" id="300843"/>
    <lineage>
        <taxon>Eukaryota</taxon>
        <taxon>Viridiplantae</taxon>
        <taxon>Streptophyta</taxon>
        <taxon>Embryophyta</taxon>
        <taxon>Tracheophyta</taxon>
        <taxon>Spermatophyta</taxon>
        <taxon>Magnoliopsida</taxon>
        <taxon>eudicotyledons</taxon>
        <taxon>Gunneridae</taxon>
        <taxon>Pentapetalae</taxon>
        <taxon>asterids</taxon>
        <taxon>lamiids</taxon>
        <taxon>Lamiales</taxon>
        <taxon>Pedaliaceae</taxon>
        <taxon>Sesamum</taxon>
    </lineage>
</organism>
<sequence>MMIRQTMRAQLMIAIPPSGLRTLWTAHKGTDLDEQIHKDFNFSKFLELATRVIDEGDDAAMNALRDLTRDGGISSATPSCHQDCTFSLLDN</sequence>
<protein>
    <submittedName>
        <fullName evidence="1">Uncharacterized protein</fullName>
    </submittedName>
</protein>
<name>A0AAW2VNW7_SESRA</name>
<dbReference type="AlphaFoldDB" id="A0AAW2VNW7"/>
<gene>
    <name evidence="1" type="ORF">Sradi_0670500</name>
</gene>
<reference evidence="1" key="2">
    <citation type="journal article" date="2024" name="Plant">
        <title>Genomic evolution and insights into agronomic trait innovations of Sesamum species.</title>
        <authorList>
            <person name="Miao H."/>
            <person name="Wang L."/>
            <person name="Qu L."/>
            <person name="Liu H."/>
            <person name="Sun Y."/>
            <person name="Le M."/>
            <person name="Wang Q."/>
            <person name="Wei S."/>
            <person name="Zheng Y."/>
            <person name="Lin W."/>
            <person name="Duan Y."/>
            <person name="Cao H."/>
            <person name="Xiong S."/>
            <person name="Wang X."/>
            <person name="Wei L."/>
            <person name="Li C."/>
            <person name="Ma Q."/>
            <person name="Ju M."/>
            <person name="Zhao R."/>
            <person name="Li G."/>
            <person name="Mu C."/>
            <person name="Tian Q."/>
            <person name="Mei H."/>
            <person name="Zhang T."/>
            <person name="Gao T."/>
            <person name="Zhang H."/>
        </authorList>
    </citation>
    <scope>NUCLEOTIDE SEQUENCE</scope>
    <source>
        <strain evidence="1">G02</strain>
    </source>
</reference>
<reference evidence="1" key="1">
    <citation type="submission" date="2020-06" db="EMBL/GenBank/DDBJ databases">
        <authorList>
            <person name="Li T."/>
            <person name="Hu X."/>
            <person name="Zhang T."/>
            <person name="Song X."/>
            <person name="Zhang H."/>
            <person name="Dai N."/>
            <person name="Sheng W."/>
            <person name="Hou X."/>
            <person name="Wei L."/>
        </authorList>
    </citation>
    <scope>NUCLEOTIDE SEQUENCE</scope>
    <source>
        <strain evidence="1">G02</strain>
        <tissue evidence="1">Leaf</tissue>
    </source>
</reference>